<dbReference type="SMART" id="SM00722">
    <property type="entry name" value="CASH"/>
    <property type="match status" value="1"/>
</dbReference>
<dbReference type="NCBIfam" id="TIGR04247">
    <property type="entry name" value="NosD_copper_fam"/>
    <property type="match status" value="1"/>
</dbReference>
<dbReference type="InterPro" id="IPR022441">
    <property type="entry name" value="Para_beta_helix_rpt-2"/>
</dbReference>
<dbReference type="InterPro" id="IPR007742">
    <property type="entry name" value="NosD_dom"/>
</dbReference>
<dbReference type="InterPro" id="IPR011050">
    <property type="entry name" value="Pectin_lyase_fold/virulence"/>
</dbReference>
<proteinExistence type="predicted"/>
<dbReference type="PANTHER" id="PTHR22990:SF15">
    <property type="entry name" value="F-BOX ONLY PROTEIN 10"/>
    <property type="match status" value="1"/>
</dbReference>
<sequence>MPKSLNHIVLSVILLVSFSFADVLRVGSRYEFKTIKEAIEKAKAHDTIYVYPGEYYGNIFLNKPLTLIGIGKPHIKGENWGSTVTVLADSCVINGFKITGGGNLLQKEDSGILLKSSYNLIENNLLEDVLFGVYFFASNHNIVRHNTIVGRHYLGIGERGSGLHIWNSHFNLIEENFITKVRDGMYIQEASNNLIARNYATDLRYGIHYMFSDSNRFEENVFIDNVVGGAVMYSRHIYFRRNIFARNRGFSSYGLLLQSCDYCVAEENYIIDNSIGLHFESTNYNIIRRNLVQNNDLAIALFASANYDKIYENNFIGNLALIRTIGNPKTTSFSYNGRGNYWDGYIGYDLNDDGIGDIRFELTNVFESVQGKYPIVQLYLSSPSAKAIEIAEKAMPLIKLFKIYDEYPLMKRVEVPDLTYLVKRGKDEKIESKRIAFAFVGLISLCSFIPILIISVKSKTLKRKYARCQKS</sequence>
<feature type="domain" description="Carbohydrate-binding/sugar hydrolysis" evidence="5">
    <location>
        <begin position="42"/>
        <end position="188"/>
    </location>
</feature>
<dbReference type="InterPro" id="IPR051550">
    <property type="entry name" value="SCF-Subunits/Alg-Epimerases"/>
</dbReference>
<dbReference type="SMART" id="SM00710">
    <property type="entry name" value="PbH1"/>
    <property type="match status" value="6"/>
</dbReference>
<organism evidence="6 7">
    <name type="scientific">Candidatus Thermokryptus mobilis</name>
    <dbReference type="NCBI Taxonomy" id="1643428"/>
    <lineage>
        <taxon>Bacteria</taxon>
        <taxon>Pseudomonadati</taxon>
        <taxon>Candidatus Kryptoniota</taxon>
        <taxon>Candidatus Thermokryptus</taxon>
    </lineage>
</organism>
<keyword evidence="4" id="KW-1133">Transmembrane helix</keyword>
<dbReference type="RefSeq" id="WP_140944827.1">
    <property type="nucleotide sequence ID" value="NZ_FAOO01000006.1"/>
</dbReference>
<keyword evidence="7" id="KW-1185">Reference proteome</keyword>
<dbReference type="Proteomes" id="UP000320623">
    <property type="component" value="Unassembled WGS sequence"/>
</dbReference>
<evidence type="ECO:0000259" key="5">
    <source>
        <dbReference type="SMART" id="SM00722"/>
    </source>
</evidence>
<keyword evidence="3" id="KW-0833">Ubl conjugation pathway</keyword>
<dbReference type="Gene3D" id="2.160.20.10">
    <property type="entry name" value="Single-stranded right-handed beta-helix, Pectin lyase-like"/>
    <property type="match status" value="1"/>
</dbReference>
<evidence type="ECO:0000256" key="2">
    <source>
        <dbReference type="ARBA" id="ARBA00022737"/>
    </source>
</evidence>
<dbReference type="OrthoDB" id="9767990at2"/>
<dbReference type="NCBIfam" id="TIGR03804">
    <property type="entry name" value="para_beta_helix"/>
    <property type="match status" value="3"/>
</dbReference>
<dbReference type="InterPro" id="IPR006633">
    <property type="entry name" value="Carb-bd_sugar_hydrolysis-dom"/>
</dbReference>
<dbReference type="SUPFAM" id="SSF51126">
    <property type="entry name" value="Pectin lyase-like"/>
    <property type="match status" value="1"/>
</dbReference>
<evidence type="ECO:0000256" key="3">
    <source>
        <dbReference type="ARBA" id="ARBA00022786"/>
    </source>
</evidence>
<dbReference type="STRING" id="1643428.GCA_001442855_01049"/>
<evidence type="ECO:0000256" key="1">
    <source>
        <dbReference type="ARBA" id="ARBA00004906"/>
    </source>
</evidence>
<name>A0A0S4N0J3_9BACT</name>
<gene>
    <name evidence="6" type="ORF">JGI1_01074</name>
</gene>
<dbReference type="InterPro" id="IPR012334">
    <property type="entry name" value="Pectin_lyas_fold"/>
</dbReference>
<dbReference type="PANTHER" id="PTHR22990">
    <property type="entry name" value="F-BOX ONLY PROTEIN"/>
    <property type="match status" value="1"/>
</dbReference>
<evidence type="ECO:0000256" key="4">
    <source>
        <dbReference type="SAM" id="Phobius"/>
    </source>
</evidence>
<reference evidence="7" key="1">
    <citation type="submission" date="2015-11" db="EMBL/GenBank/DDBJ databases">
        <authorList>
            <person name="Varghese N."/>
        </authorList>
    </citation>
    <scope>NUCLEOTIDE SEQUENCE [LARGE SCALE GENOMIC DNA]</scope>
</reference>
<dbReference type="InterPro" id="IPR026464">
    <property type="entry name" value="NosD_copper_fam"/>
</dbReference>
<dbReference type="AlphaFoldDB" id="A0A0S4N0J3"/>
<evidence type="ECO:0000313" key="6">
    <source>
        <dbReference type="EMBL" id="CUU04794.1"/>
    </source>
</evidence>
<keyword evidence="4" id="KW-0472">Membrane</keyword>
<protein>
    <submittedName>
        <fullName evidence="6">Nitrous oxidase accessory protein</fullName>
    </submittedName>
</protein>
<dbReference type="EMBL" id="FAOO01000006">
    <property type="protein sequence ID" value="CUU04794.1"/>
    <property type="molecule type" value="Genomic_DNA"/>
</dbReference>
<evidence type="ECO:0000313" key="7">
    <source>
        <dbReference type="Proteomes" id="UP000320623"/>
    </source>
</evidence>
<feature type="transmembrane region" description="Helical" evidence="4">
    <location>
        <begin position="435"/>
        <end position="456"/>
    </location>
</feature>
<accession>A0A0S4N0J3</accession>
<dbReference type="InterPro" id="IPR006626">
    <property type="entry name" value="PbH1"/>
</dbReference>
<keyword evidence="4" id="KW-0812">Transmembrane</keyword>
<keyword evidence="2" id="KW-0677">Repeat</keyword>
<comment type="pathway">
    <text evidence="1">Protein modification; protein ubiquitination.</text>
</comment>
<dbReference type="Pfam" id="PF05048">
    <property type="entry name" value="NosD"/>
    <property type="match status" value="1"/>
</dbReference>